<gene>
    <name evidence="1" type="ORF">I6J18_08535</name>
</gene>
<organism evidence="1 2">
    <name type="scientific">Peribacillus psychrosaccharolyticus</name>
    <name type="common">Bacillus psychrosaccharolyticus</name>
    <dbReference type="NCBI Taxonomy" id="1407"/>
    <lineage>
        <taxon>Bacteria</taxon>
        <taxon>Bacillati</taxon>
        <taxon>Bacillota</taxon>
        <taxon>Bacilli</taxon>
        <taxon>Bacillales</taxon>
        <taxon>Bacillaceae</taxon>
        <taxon>Peribacillus</taxon>
    </lineage>
</organism>
<dbReference type="RefSeq" id="WP_051387861.1">
    <property type="nucleotide sequence ID" value="NZ_CP068053.1"/>
</dbReference>
<evidence type="ECO:0000313" key="2">
    <source>
        <dbReference type="Proteomes" id="UP000595254"/>
    </source>
</evidence>
<reference evidence="1 2" key="1">
    <citation type="submission" date="2021-01" db="EMBL/GenBank/DDBJ databases">
        <title>FDA dAtabase for Regulatory Grade micrObial Sequences (FDA-ARGOS): Supporting development and validation of Infectious Disease Dx tests.</title>
        <authorList>
            <person name="Nelson B."/>
            <person name="Plummer A."/>
            <person name="Tallon L."/>
            <person name="Sadzewicz L."/>
            <person name="Zhao X."/>
            <person name="Boylan J."/>
            <person name="Ott S."/>
            <person name="Bowen H."/>
            <person name="Vavikolanu K."/>
            <person name="Mehta A."/>
            <person name="Aluvathingal J."/>
            <person name="Nadendla S."/>
            <person name="Myers T."/>
            <person name="Yan Y."/>
            <person name="Sichtig H."/>
        </authorList>
    </citation>
    <scope>NUCLEOTIDE SEQUENCE [LARGE SCALE GENOMIC DNA]</scope>
    <source>
        <strain evidence="1 2">FDAARGOS_1161</strain>
    </source>
</reference>
<name>A0A974NQD7_PERPY</name>
<accession>A0A974NQD7</accession>
<dbReference type="Proteomes" id="UP000595254">
    <property type="component" value="Chromosome"/>
</dbReference>
<sequence>MGSYKNDKECKCDVEQNVNVTVNAPAGEQGPTGPAGPTGAPGVVNYSFSQPSSIFVPSPGLFTVTNSETPITNLSITLTQAAVVELKGAIGWSSPTFFSINMISPNLPELVFIWRIRRGVNGPVIWESRDGISLENGEQSLFSKSVFHIDASAGLGPVTYELTGQVDPLSSLGSTAEINGPISFVATAFPV</sequence>
<protein>
    <submittedName>
        <fullName evidence="1">Uncharacterized protein</fullName>
    </submittedName>
</protein>
<dbReference type="EMBL" id="CP068053">
    <property type="protein sequence ID" value="QQT01875.1"/>
    <property type="molecule type" value="Genomic_DNA"/>
</dbReference>
<dbReference type="KEGG" id="ppsr:I6J18_08535"/>
<evidence type="ECO:0000313" key="1">
    <source>
        <dbReference type="EMBL" id="QQT01875.1"/>
    </source>
</evidence>
<proteinExistence type="predicted"/>
<dbReference type="AlphaFoldDB" id="A0A974NQD7"/>
<keyword evidence="2" id="KW-1185">Reference proteome</keyword>